<dbReference type="Proteomes" id="UP000062833">
    <property type="component" value="Chromosome"/>
</dbReference>
<sequence length="68" mass="7566">MPFWLLITIIVVFWLVAMLAIIMFMMGAARSRALERTEELSHGLQVAAVGADSAELQDSEHTSAPKRH</sequence>
<evidence type="ECO:0000313" key="3">
    <source>
        <dbReference type="Proteomes" id="UP000062833"/>
    </source>
</evidence>
<evidence type="ECO:0000256" key="1">
    <source>
        <dbReference type="SAM" id="Phobius"/>
    </source>
</evidence>
<dbReference type="AlphaFoldDB" id="A0A0M4RPP5"/>
<evidence type="ECO:0000313" key="2">
    <source>
        <dbReference type="EMBL" id="ALE92871.1"/>
    </source>
</evidence>
<dbReference type="RefSeq" id="WP_062007449.1">
    <property type="nucleotide sequence ID" value="NZ_CP012677.1"/>
</dbReference>
<gene>
    <name evidence="2" type="ORF">AOC05_12150</name>
</gene>
<dbReference type="KEGG" id="aaq:AOC05_12150"/>
<organism evidence="2 3">
    <name type="scientific">Arthrobacter alpinus</name>
    <dbReference type="NCBI Taxonomy" id="656366"/>
    <lineage>
        <taxon>Bacteria</taxon>
        <taxon>Bacillati</taxon>
        <taxon>Actinomycetota</taxon>
        <taxon>Actinomycetes</taxon>
        <taxon>Micrococcales</taxon>
        <taxon>Micrococcaceae</taxon>
        <taxon>Arthrobacter</taxon>
    </lineage>
</organism>
<keyword evidence="1" id="KW-0812">Transmembrane</keyword>
<dbReference type="EMBL" id="CP012677">
    <property type="protein sequence ID" value="ALE92871.1"/>
    <property type="molecule type" value="Genomic_DNA"/>
</dbReference>
<accession>A0A0M4RPP5</accession>
<dbReference type="PATRIC" id="fig|656366.3.peg.2626"/>
<name>A0A0M4RPP5_9MICC</name>
<keyword evidence="1" id="KW-1133">Transmembrane helix</keyword>
<proteinExistence type="predicted"/>
<reference evidence="3" key="1">
    <citation type="submission" date="2015-09" db="EMBL/GenBank/DDBJ databases">
        <title>Complete genome of Arthrobacter alpinus strain R3.8.</title>
        <authorList>
            <person name="See-Too W.S."/>
            <person name="Chan K.G."/>
        </authorList>
    </citation>
    <scope>NUCLEOTIDE SEQUENCE [LARGE SCALE GENOMIC DNA]</scope>
    <source>
        <strain evidence="3">R3.8</strain>
    </source>
</reference>
<protein>
    <submittedName>
        <fullName evidence="2">Uncharacterized protein</fullName>
    </submittedName>
</protein>
<keyword evidence="1" id="KW-0472">Membrane</keyword>
<keyword evidence="3" id="KW-1185">Reference proteome</keyword>
<feature type="transmembrane region" description="Helical" evidence="1">
    <location>
        <begin position="6"/>
        <end position="26"/>
    </location>
</feature>